<dbReference type="Proteomes" id="UP000621436">
    <property type="component" value="Unassembled WGS sequence"/>
</dbReference>
<dbReference type="CDD" id="cd00130">
    <property type="entry name" value="PAS"/>
    <property type="match status" value="2"/>
</dbReference>
<evidence type="ECO:0000313" key="5">
    <source>
        <dbReference type="EMBL" id="MBF8437489.1"/>
    </source>
</evidence>
<keyword evidence="6" id="KW-1185">Reference proteome</keyword>
<dbReference type="InterPro" id="IPR013656">
    <property type="entry name" value="PAS_4"/>
</dbReference>
<dbReference type="NCBIfam" id="TIGR00254">
    <property type="entry name" value="GGDEF"/>
    <property type="match status" value="1"/>
</dbReference>
<dbReference type="InterPro" id="IPR000160">
    <property type="entry name" value="GGDEF_dom"/>
</dbReference>
<dbReference type="InterPro" id="IPR000700">
    <property type="entry name" value="PAS-assoc_C"/>
</dbReference>
<dbReference type="Pfam" id="PF00990">
    <property type="entry name" value="GGDEF"/>
    <property type="match status" value="1"/>
</dbReference>
<dbReference type="InterPro" id="IPR043128">
    <property type="entry name" value="Rev_trsase/Diguanyl_cyclase"/>
</dbReference>
<feature type="domain" description="PAC" evidence="2">
    <location>
        <begin position="377"/>
        <end position="429"/>
    </location>
</feature>
<dbReference type="SMART" id="SM00471">
    <property type="entry name" value="HDc"/>
    <property type="match status" value="1"/>
</dbReference>
<dbReference type="NCBIfam" id="TIGR00229">
    <property type="entry name" value="sensory_box"/>
    <property type="match status" value="2"/>
</dbReference>
<evidence type="ECO:0000259" key="1">
    <source>
        <dbReference type="PROSITE" id="PS50112"/>
    </source>
</evidence>
<dbReference type="SMART" id="SM00065">
    <property type="entry name" value="GAF"/>
    <property type="match status" value="1"/>
</dbReference>
<dbReference type="Gene3D" id="1.10.3210.10">
    <property type="entry name" value="Hypothetical protein af1432"/>
    <property type="match status" value="1"/>
</dbReference>
<dbReference type="InterPro" id="IPR029016">
    <property type="entry name" value="GAF-like_dom_sf"/>
</dbReference>
<dbReference type="InterPro" id="IPR000014">
    <property type="entry name" value="PAS"/>
</dbReference>
<organism evidence="5 6">
    <name type="scientific">Halonatronomonas betaini</name>
    <dbReference type="NCBI Taxonomy" id="2778430"/>
    <lineage>
        <taxon>Bacteria</taxon>
        <taxon>Bacillati</taxon>
        <taxon>Bacillota</taxon>
        <taxon>Clostridia</taxon>
        <taxon>Halanaerobiales</taxon>
        <taxon>Halarsenatibacteraceae</taxon>
        <taxon>Halonatronomonas</taxon>
    </lineage>
</organism>
<proteinExistence type="predicted"/>
<dbReference type="PANTHER" id="PTHR43155:SF2">
    <property type="entry name" value="CYCLIC DI-GMP PHOSPHODIESTERASE PA4108"/>
    <property type="match status" value="1"/>
</dbReference>
<dbReference type="SUPFAM" id="SSF55785">
    <property type="entry name" value="PYP-like sensor domain (PAS domain)"/>
    <property type="match status" value="2"/>
</dbReference>
<dbReference type="InterPro" id="IPR035965">
    <property type="entry name" value="PAS-like_dom_sf"/>
</dbReference>
<dbReference type="PROSITE" id="PS51832">
    <property type="entry name" value="HD_GYP"/>
    <property type="match status" value="1"/>
</dbReference>
<dbReference type="RefSeq" id="WP_270454478.1">
    <property type="nucleotide sequence ID" value="NZ_JADPIE010000006.1"/>
</dbReference>
<reference evidence="5" key="1">
    <citation type="submission" date="2020-11" db="EMBL/GenBank/DDBJ databases">
        <title>Halonatronomonas betainensis gen. nov., sp. nov. a novel haloalkaliphilic representative of the family Halanaerobiacae capable of betaine degradation.</title>
        <authorList>
            <person name="Boltyanskaya Y."/>
            <person name="Kevbrin V."/>
            <person name="Detkova E."/>
            <person name="Grouzdev D.S."/>
            <person name="Koziaeva V."/>
            <person name="Zhilina T."/>
        </authorList>
    </citation>
    <scope>NUCLEOTIDE SEQUENCE</scope>
    <source>
        <strain evidence="5">Z-7014</strain>
    </source>
</reference>
<dbReference type="AlphaFoldDB" id="A0A931FAD4"/>
<dbReference type="InterPro" id="IPR037522">
    <property type="entry name" value="HD_GYP_dom"/>
</dbReference>
<dbReference type="SUPFAM" id="SSF55781">
    <property type="entry name" value="GAF domain-like"/>
    <property type="match status" value="1"/>
</dbReference>
<dbReference type="GO" id="GO:0006355">
    <property type="term" value="P:regulation of DNA-templated transcription"/>
    <property type="evidence" value="ECO:0007669"/>
    <property type="project" value="InterPro"/>
</dbReference>
<dbReference type="Gene3D" id="3.30.450.40">
    <property type="match status" value="1"/>
</dbReference>
<dbReference type="PROSITE" id="PS50113">
    <property type="entry name" value="PAC"/>
    <property type="match status" value="1"/>
</dbReference>
<name>A0A931FAD4_9FIRM</name>
<dbReference type="Pfam" id="PF13487">
    <property type="entry name" value="HD_5"/>
    <property type="match status" value="1"/>
</dbReference>
<comment type="caution">
    <text evidence="5">The sequence shown here is derived from an EMBL/GenBank/DDBJ whole genome shotgun (WGS) entry which is preliminary data.</text>
</comment>
<dbReference type="SUPFAM" id="SSF109604">
    <property type="entry name" value="HD-domain/PDEase-like"/>
    <property type="match status" value="1"/>
</dbReference>
<dbReference type="InterPro" id="IPR029787">
    <property type="entry name" value="Nucleotide_cyclase"/>
</dbReference>
<protein>
    <submittedName>
        <fullName evidence="5">Diguanylate cyclase</fullName>
    </submittedName>
</protein>
<dbReference type="InterPro" id="IPR013767">
    <property type="entry name" value="PAS_fold"/>
</dbReference>
<evidence type="ECO:0000259" key="2">
    <source>
        <dbReference type="PROSITE" id="PS50113"/>
    </source>
</evidence>
<dbReference type="Gene3D" id="3.30.450.20">
    <property type="entry name" value="PAS domain"/>
    <property type="match status" value="2"/>
</dbReference>
<dbReference type="EMBL" id="JADPIE010000006">
    <property type="protein sequence ID" value="MBF8437489.1"/>
    <property type="molecule type" value="Genomic_DNA"/>
</dbReference>
<feature type="domain" description="PAS" evidence="1">
    <location>
        <begin position="299"/>
        <end position="372"/>
    </location>
</feature>
<accession>A0A931FAD4</accession>
<dbReference type="Gene3D" id="3.30.70.270">
    <property type="match status" value="1"/>
</dbReference>
<dbReference type="PROSITE" id="PS50112">
    <property type="entry name" value="PAS"/>
    <property type="match status" value="2"/>
</dbReference>
<dbReference type="InterPro" id="IPR003018">
    <property type="entry name" value="GAF"/>
</dbReference>
<dbReference type="SMART" id="SM00267">
    <property type="entry name" value="GGDEF"/>
    <property type="match status" value="1"/>
</dbReference>
<dbReference type="Pfam" id="PF08448">
    <property type="entry name" value="PAS_4"/>
    <property type="match status" value="1"/>
</dbReference>
<feature type="domain" description="PAS" evidence="1">
    <location>
        <begin position="437"/>
        <end position="508"/>
    </location>
</feature>
<feature type="domain" description="GGDEF" evidence="3">
    <location>
        <begin position="590"/>
        <end position="724"/>
    </location>
</feature>
<dbReference type="InterPro" id="IPR003607">
    <property type="entry name" value="HD/PDEase_dom"/>
</dbReference>
<dbReference type="PANTHER" id="PTHR43155">
    <property type="entry name" value="CYCLIC DI-GMP PHOSPHODIESTERASE PA4108-RELATED"/>
    <property type="match status" value="1"/>
</dbReference>
<evidence type="ECO:0000259" key="3">
    <source>
        <dbReference type="PROSITE" id="PS50887"/>
    </source>
</evidence>
<evidence type="ECO:0000259" key="4">
    <source>
        <dbReference type="PROSITE" id="PS51832"/>
    </source>
</evidence>
<evidence type="ECO:0000313" key="6">
    <source>
        <dbReference type="Proteomes" id="UP000621436"/>
    </source>
</evidence>
<gene>
    <name evidence="5" type="ORF">I0Q91_10380</name>
</gene>
<sequence>MNQTDTTERPKISEEVITGWQQTVDVIARLAEVPAALIMKAEPPYMKVLIASKGEDNPYHPEDKDDMDGLYCEHVIKTGESLNIPNALLDEDWNDNPDIELGMISYFGLPLHWPDGQVFGTICILDTSERHFSQDIIDLMNRFKDTVELHLKMLLQQENIIKLKDDLFERAKELSCLIEISELLMEKELKLEEILSKVADLLPAYFKNPAKTTVTIKYKSNIYPETKSPDDSFTYQQDIKCDACQDAWIKVDLDRNSLDSKDSEKPEILTEEKSLLKAVANQLSSIIELKEKEKSLVLARNQLFTTLYSIGDGVIVTDLDGKVTFMNGVAEELTGWEYEQAADLPVEKIFKIVSARTGERVENPVHQVLEQGVIVGLANNTTLIARDGTAHQIADTAAPIRDHLGRVTGTILVFSDVTAEYNYKRELENSQQELTYKQQWLSSLFKNSNDAIARLDANHKIQAINQKFTELFGYSLEEIKGMDLDDVLDQPEQKVANREVTSRFLAGKQVELEGIRYTKSGEEKVCLIRGIPVEIDGQMVGGYAQYIDITARKEQEERLQYTSTHDPLTDLYNRFHLEKELVNLNRFKECPVSIIIFDLNGLKLINDSYGHRAGDLFLTKFAEILQDSFSDPATVGRWGGDEFLAIIPEDLTRQEVEQIAEKTTSKEIQINSNNGDDLFISVAYGISMKRKPEENIFDTLHDAENNMYRDKLLKEKSTKSRLVKLLLSALHEKSQETESHAVRMADLATELGRRAGLSANELDGLAVLARFHDIGKIMIPNKVLNKPGSLSEEEWKLIKRHPVSGYRICSSIEDFSHIAEEVLSHHERWDGSGYPRGIAGEEIPVLARIIAIVDAFDVMTNGRPYKEPLTEAEAIAEIQACAGTQFDPELAEKFVQMFAEADTPITTGNFDIKGENSI</sequence>
<feature type="domain" description="HD-GYP" evidence="4">
    <location>
        <begin position="715"/>
        <end position="910"/>
    </location>
</feature>
<dbReference type="CDD" id="cd00077">
    <property type="entry name" value="HDc"/>
    <property type="match status" value="1"/>
</dbReference>
<dbReference type="Pfam" id="PF00989">
    <property type="entry name" value="PAS"/>
    <property type="match status" value="1"/>
</dbReference>
<dbReference type="CDD" id="cd01949">
    <property type="entry name" value="GGDEF"/>
    <property type="match status" value="1"/>
</dbReference>
<dbReference type="Pfam" id="PF01590">
    <property type="entry name" value="GAF"/>
    <property type="match status" value="1"/>
</dbReference>
<dbReference type="PROSITE" id="PS50887">
    <property type="entry name" value="GGDEF"/>
    <property type="match status" value="1"/>
</dbReference>
<dbReference type="SMART" id="SM00091">
    <property type="entry name" value="PAS"/>
    <property type="match status" value="2"/>
</dbReference>
<dbReference type="SUPFAM" id="SSF55073">
    <property type="entry name" value="Nucleotide cyclase"/>
    <property type="match status" value="1"/>
</dbReference>